<accession>A0A1T3P220</accession>
<dbReference type="Gene3D" id="3.30.2310.20">
    <property type="entry name" value="RelE-like"/>
    <property type="match status" value="1"/>
</dbReference>
<gene>
    <name evidence="1" type="ORF">B4N89_20470</name>
</gene>
<dbReference type="OrthoDB" id="3481971at2"/>
<dbReference type="RefSeq" id="WP_078977290.1">
    <property type="nucleotide sequence ID" value="NZ_MWQN01000001.1"/>
</dbReference>
<evidence type="ECO:0000313" key="2">
    <source>
        <dbReference type="Proteomes" id="UP000190037"/>
    </source>
</evidence>
<sequence length="82" mass="9163">MSYTIEYHPKAELVRRSLPRAALTALDTLERQLQRDPWGAGTRMSGGLKDTLEAPFGRYGFATYVVQDARVLVSVIHLSWAG</sequence>
<dbReference type="InterPro" id="IPR035093">
    <property type="entry name" value="RelE/ParE_toxin_dom_sf"/>
</dbReference>
<proteinExistence type="predicted"/>
<reference evidence="1 2" key="1">
    <citation type="submission" date="2017-03" db="EMBL/GenBank/DDBJ databases">
        <title>Draft genome sequence of Streptomyces scabrisporus NF3, endophyte isolated from Amphipterygium adstringens.</title>
        <authorList>
            <person name="Vazquez M."/>
            <person name="Ceapa C.D."/>
            <person name="Rodriguez Luna D."/>
            <person name="Sanchez Esquivel S."/>
        </authorList>
    </citation>
    <scope>NUCLEOTIDE SEQUENCE [LARGE SCALE GENOMIC DNA]</scope>
    <source>
        <strain evidence="1 2">NF3</strain>
    </source>
</reference>
<dbReference type="STRING" id="159449.B4N89_20470"/>
<name>A0A1T3P220_9ACTN</name>
<protein>
    <recommendedName>
        <fullName evidence="3">Plasmid stabilization protein</fullName>
    </recommendedName>
</protein>
<dbReference type="AlphaFoldDB" id="A0A1T3P220"/>
<evidence type="ECO:0008006" key="3">
    <source>
        <dbReference type="Google" id="ProtNLM"/>
    </source>
</evidence>
<evidence type="ECO:0000313" key="1">
    <source>
        <dbReference type="EMBL" id="OPC82991.1"/>
    </source>
</evidence>
<comment type="caution">
    <text evidence="1">The sequence shown here is derived from an EMBL/GenBank/DDBJ whole genome shotgun (WGS) entry which is preliminary data.</text>
</comment>
<dbReference type="EMBL" id="MWQN01000001">
    <property type="protein sequence ID" value="OPC82991.1"/>
    <property type="molecule type" value="Genomic_DNA"/>
</dbReference>
<organism evidence="1 2">
    <name type="scientific">Embleya scabrispora</name>
    <dbReference type="NCBI Taxonomy" id="159449"/>
    <lineage>
        <taxon>Bacteria</taxon>
        <taxon>Bacillati</taxon>
        <taxon>Actinomycetota</taxon>
        <taxon>Actinomycetes</taxon>
        <taxon>Kitasatosporales</taxon>
        <taxon>Streptomycetaceae</taxon>
        <taxon>Embleya</taxon>
    </lineage>
</organism>
<keyword evidence="2" id="KW-1185">Reference proteome</keyword>
<dbReference type="Proteomes" id="UP000190037">
    <property type="component" value="Unassembled WGS sequence"/>
</dbReference>